<sequence>MSVLVTMRKNGGYSRMEKEDPDEKKHRQAQFLIYKIMEQANSSSRRRPSYLRIRIRKFKLRIGKRLKKLKKTMSMSLATARIGICKQFEQLRTCKSLFGGTKVETLAFPTLRELPVGIFVSMDGDLLNAAAFNGKRK</sequence>
<evidence type="ECO:0000256" key="1">
    <source>
        <dbReference type="SAM" id="MobiDB-lite"/>
    </source>
</evidence>
<dbReference type="Proteomes" id="UP001642487">
    <property type="component" value="Chromosome 8"/>
</dbReference>
<evidence type="ECO:0000313" key="3">
    <source>
        <dbReference type="Proteomes" id="UP001642487"/>
    </source>
</evidence>
<reference evidence="2 3" key="1">
    <citation type="submission" date="2024-03" db="EMBL/GenBank/DDBJ databases">
        <authorList>
            <person name="Gkanogiannis A."/>
            <person name="Becerra Lopez-Lavalle L."/>
        </authorList>
    </citation>
    <scope>NUCLEOTIDE SEQUENCE [LARGE SCALE GENOMIC DNA]</scope>
</reference>
<proteinExistence type="predicted"/>
<keyword evidence="3" id="KW-1185">Reference proteome</keyword>
<dbReference type="PANTHER" id="PTHR35687:SF1">
    <property type="entry name" value="OS07G0516700 PROTEIN"/>
    <property type="match status" value="1"/>
</dbReference>
<dbReference type="EMBL" id="OZ021742">
    <property type="protein sequence ID" value="CAK9327325.1"/>
    <property type="molecule type" value="Genomic_DNA"/>
</dbReference>
<feature type="region of interest" description="Disordered" evidence="1">
    <location>
        <begin position="1"/>
        <end position="22"/>
    </location>
</feature>
<organism evidence="2 3">
    <name type="scientific">Citrullus colocynthis</name>
    <name type="common">colocynth</name>
    <dbReference type="NCBI Taxonomy" id="252529"/>
    <lineage>
        <taxon>Eukaryota</taxon>
        <taxon>Viridiplantae</taxon>
        <taxon>Streptophyta</taxon>
        <taxon>Embryophyta</taxon>
        <taxon>Tracheophyta</taxon>
        <taxon>Spermatophyta</taxon>
        <taxon>Magnoliopsida</taxon>
        <taxon>eudicotyledons</taxon>
        <taxon>Gunneridae</taxon>
        <taxon>Pentapetalae</taxon>
        <taxon>rosids</taxon>
        <taxon>fabids</taxon>
        <taxon>Cucurbitales</taxon>
        <taxon>Cucurbitaceae</taxon>
        <taxon>Benincaseae</taxon>
        <taxon>Citrullus</taxon>
    </lineage>
</organism>
<evidence type="ECO:0000313" key="2">
    <source>
        <dbReference type="EMBL" id="CAK9327325.1"/>
    </source>
</evidence>
<accession>A0ABP0Z694</accession>
<name>A0ABP0Z694_9ROSI</name>
<gene>
    <name evidence="2" type="ORF">CITCOLO1_LOCUS19701</name>
</gene>
<protein>
    <submittedName>
        <fullName evidence="2">Uncharacterized protein</fullName>
    </submittedName>
</protein>
<dbReference type="PANTHER" id="PTHR35687">
    <property type="entry name" value="OS07G0516700 PROTEIN"/>
    <property type="match status" value="1"/>
</dbReference>